<sequence length="88" mass="9202">MLRVYEPADLIEGELLAAMLASEGIVAHLGGRHLLGAVGELPMQGLLQLWVGDADAQRARSLIDAYNAAQPLPGPADDPENATGVLLC</sequence>
<dbReference type="RefSeq" id="WP_090261620.1">
    <property type="nucleotide sequence ID" value="NZ_FNDS01000002.1"/>
</dbReference>
<name>A0A1G8E6Y2_9PSED</name>
<evidence type="ECO:0000259" key="1">
    <source>
        <dbReference type="Pfam" id="PF09413"/>
    </source>
</evidence>
<organism evidence="2 3">
    <name type="scientific">Pseudomonas panipatensis</name>
    <dbReference type="NCBI Taxonomy" id="428992"/>
    <lineage>
        <taxon>Bacteria</taxon>
        <taxon>Pseudomonadati</taxon>
        <taxon>Pseudomonadota</taxon>
        <taxon>Gammaproteobacteria</taxon>
        <taxon>Pseudomonadales</taxon>
        <taxon>Pseudomonadaceae</taxon>
        <taxon>Pseudomonas</taxon>
    </lineage>
</organism>
<evidence type="ECO:0000313" key="3">
    <source>
        <dbReference type="Proteomes" id="UP000199636"/>
    </source>
</evidence>
<dbReference type="EMBL" id="FNDS01000002">
    <property type="protein sequence ID" value="SDH65470.1"/>
    <property type="molecule type" value="Genomic_DNA"/>
</dbReference>
<feature type="domain" description="DUF2007" evidence="1">
    <location>
        <begin position="1"/>
        <end position="65"/>
    </location>
</feature>
<dbReference type="STRING" id="428992.SAMN05216272_102359"/>
<proteinExistence type="predicted"/>
<dbReference type="AlphaFoldDB" id="A0A1G8E6Y2"/>
<dbReference type="OrthoDB" id="6197669at2"/>
<dbReference type="Pfam" id="PF09413">
    <property type="entry name" value="DUF2007"/>
    <property type="match status" value="1"/>
</dbReference>
<evidence type="ECO:0000313" key="2">
    <source>
        <dbReference type="EMBL" id="SDH65470.1"/>
    </source>
</evidence>
<keyword evidence="3" id="KW-1185">Reference proteome</keyword>
<dbReference type="InterPro" id="IPR018551">
    <property type="entry name" value="DUF2007"/>
</dbReference>
<protein>
    <submittedName>
        <fullName evidence="2">Putative signal transducing protein</fullName>
    </submittedName>
</protein>
<accession>A0A1G8E6Y2</accession>
<reference evidence="3" key="1">
    <citation type="submission" date="2016-10" db="EMBL/GenBank/DDBJ databases">
        <authorList>
            <person name="Varghese N."/>
            <person name="Submissions S."/>
        </authorList>
    </citation>
    <scope>NUCLEOTIDE SEQUENCE [LARGE SCALE GENOMIC DNA]</scope>
    <source>
        <strain evidence="3">CCM 7469</strain>
    </source>
</reference>
<gene>
    <name evidence="2" type="ORF">SAMN05216272_102359</name>
</gene>
<dbReference type="Gene3D" id="3.30.70.790">
    <property type="entry name" value="UreE, C-terminal domain"/>
    <property type="match status" value="1"/>
</dbReference>
<dbReference type="Proteomes" id="UP000199636">
    <property type="component" value="Unassembled WGS sequence"/>
</dbReference>